<dbReference type="GO" id="GO:0000145">
    <property type="term" value="C:exocyst"/>
    <property type="evidence" value="ECO:0007669"/>
    <property type="project" value="InterPro"/>
</dbReference>
<name>A0AAD8HIF0_9APIA</name>
<dbReference type="EMBL" id="JAUIZM010000008">
    <property type="protein sequence ID" value="KAK1367895.1"/>
    <property type="molecule type" value="Genomic_DNA"/>
</dbReference>
<reference evidence="5" key="1">
    <citation type="submission" date="2023-02" db="EMBL/GenBank/DDBJ databases">
        <title>Genome of toxic invasive species Heracleum sosnowskyi carries increased number of genes despite the absence of recent whole-genome duplications.</title>
        <authorList>
            <person name="Schelkunov M."/>
            <person name="Shtratnikova V."/>
            <person name="Makarenko M."/>
            <person name="Klepikova A."/>
            <person name="Omelchenko D."/>
            <person name="Novikova G."/>
            <person name="Obukhova E."/>
            <person name="Bogdanov V."/>
            <person name="Penin A."/>
            <person name="Logacheva M."/>
        </authorList>
    </citation>
    <scope>NUCLEOTIDE SEQUENCE</scope>
    <source>
        <strain evidence="5">Hsosn_3</strain>
        <tissue evidence="5">Leaf</tissue>
    </source>
</reference>
<keyword evidence="6" id="KW-1185">Reference proteome</keyword>
<dbReference type="GO" id="GO:0006887">
    <property type="term" value="P:exocytosis"/>
    <property type="evidence" value="ECO:0007669"/>
    <property type="project" value="UniProtKB-KW"/>
</dbReference>
<dbReference type="Pfam" id="PF03081">
    <property type="entry name" value="Exo70_C"/>
    <property type="match status" value="1"/>
</dbReference>
<organism evidence="5 6">
    <name type="scientific">Heracleum sosnowskyi</name>
    <dbReference type="NCBI Taxonomy" id="360622"/>
    <lineage>
        <taxon>Eukaryota</taxon>
        <taxon>Viridiplantae</taxon>
        <taxon>Streptophyta</taxon>
        <taxon>Embryophyta</taxon>
        <taxon>Tracheophyta</taxon>
        <taxon>Spermatophyta</taxon>
        <taxon>Magnoliopsida</taxon>
        <taxon>eudicotyledons</taxon>
        <taxon>Gunneridae</taxon>
        <taxon>Pentapetalae</taxon>
        <taxon>asterids</taxon>
        <taxon>campanulids</taxon>
        <taxon>Apiales</taxon>
        <taxon>Apiaceae</taxon>
        <taxon>Apioideae</taxon>
        <taxon>apioid superclade</taxon>
        <taxon>Tordylieae</taxon>
        <taxon>Tordyliinae</taxon>
        <taxon>Heracleum</taxon>
    </lineage>
</organism>
<comment type="function">
    <text evidence="3">Component of the exocyst complex.</text>
</comment>
<dbReference type="PANTHER" id="PTHR12542">
    <property type="entry name" value="EXOCYST COMPLEX PROTEIN EXO70"/>
    <property type="match status" value="1"/>
</dbReference>
<evidence type="ECO:0000259" key="4">
    <source>
        <dbReference type="Pfam" id="PF03081"/>
    </source>
</evidence>
<dbReference type="InterPro" id="IPR016159">
    <property type="entry name" value="Cullin_repeat-like_dom_sf"/>
</dbReference>
<evidence type="ECO:0000256" key="1">
    <source>
        <dbReference type="ARBA" id="ARBA00006756"/>
    </source>
</evidence>
<evidence type="ECO:0000313" key="5">
    <source>
        <dbReference type="EMBL" id="KAK1367895.1"/>
    </source>
</evidence>
<reference evidence="5" key="2">
    <citation type="submission" date="2023-05" db="EMBL/GenBank/DDBJ databases">
        <authorList>
            <person name="Schelkunov M.I."/>
        </authorList>
    </citation>
    <scope>NUCLEOTIDE SEQUENCE</scope>
    <source>
        <strain evidence="5">Hsosn_3</strain>
        <tissue evidence="5">Leaf</tissue>
    </source>
</reference>
<dbReference type="SUPFAM" id="SSF74788">
    <property type="entry name" value="Cullin repeat-like"/>
    <property type="match status" value="1"/>
</dbReference>
<gene>
    <name evidence="5" type="ORF">POM88_033987</name>
</gene>
<sequence>MSLCLWSETHGTCALETLQPVFREILDCSINAIDYDALSSTVCSSTMSSTYGYDLLGSTHTGHGDLSSEQINCLRNIGEGLNCTGCLGDFIEAYRYSRKSAVDARCRRFCISKWTSNDLQNLDCEEFTTEIKIWIQTAKICYNSIFPREKQYIEQIFGGVRAVTHDNFFVAIVEHVAIELNNFAEAVSSIASFRKLFDVLDMYKALFVILPNIQTMFRSISCTNISHEATTTFYSLANVVRKLFSSFEDTVLYELSNTLPPEGTIHSLTEYAMNYVTSISQYKEILTNIIISRPSKSLGNQAHELFFQGSGGTPLGLHMIWIIMSLRINLEGKSSLYKDTSLSLAFNMNNADYILKSITGSPELQEMIGKEYLSMLHNDVAQAKRDYSSSIWHRVLYCLRDDGLNYKFPFYTGILKNSVKKRFKTFNTEFEEICQAQIWKSVPDIDIHRHLRELILRKLLPAYRSFLGKYGGHLQSVRYRERYIKYSIKELADKLKFCFQCAADYQISFSTGRIWMEFD</sequence>
<dbReference type="AlphaFoldDB" id="A0AAD8HIF0"/>
<evidence type="ECO:0000256" key="3">
    <source>
        <dbReference type="RuleBase" id="RU365026"/>
    </source>
</evidence>
<comment type="caution">
    <text evidence="5">The sequence shown here is derived from an EMBL/GenBank/DDBJ whole genome shotgun (WGS) entry which is preliminary data.</text>
</comment>
<proteinExistence type="inferred from homology"/>
<dbReference type="GO" id="GO:0015031">
    <property type="term" value="P:protein transport"/>
    <property type="evidence" value="ECO:0007669"/>
    <property type="project" value="UniProtKB-KW"/>
</dbReference>
<evidence type="ECO:0000256" key="2">
    <source>
        <dbReference type="ARBA" id="ARBA00022448"/>
    </source>
</evidence>
<dbReference type="Gene3D" id="1.20.1280.170">
    <property type="entry name" value="Exocyst complex component Exo70"/>
    <property type="match status" value="1"/>
</dbReference>
<keyword evidence="3" id="KW-0653">Protein transport</keyword>
<feature type="domain" description="Exocyst complex subunit Exo70 C-terminal" evidence="4">
    <location>
        <begin position="133"/>
        <end position="495"/>
    </location>
</feature>
<keyword evidence="2 3" id="KW-0813">Transport</keyword>
<dbReference type="GO" id="GO:0005546">
    <property type="term" value="F:phosphatidylinositol-4,5-bisphosphate binding"/>
    <property type="evidence" value="ECO:0007669"/>
    <property type="project" value="InterPro"/>
</dbReference>
<dbReference type="InterPro" id="IPR046364">
    <property type="entry name" value="Exo70_C"/>
</dbReference>
<accession>A0AAD8HIF0</accession>
<evidence type="ECO:0000313" key="6">
    <source>
        <dbReference type="Proteomes" id="UP001237642"/>
    </source>
</evidence>
<dbReference type="InterPro" id="IPR004140">
    <property type="entry name" value="Exo70"/>
</dbReference>
<protein>
    <recommendedName>
        <fullName evidence="3">Exocyst subunit Exo70 family protein</fullName>
    </recommendedName>
</protein>
<dbReference type="PANTHER" id="PTHR12542:SF7">
    <property type="entry name" value="EXOCYST SUBUNIT EXO70 FAMILY PROTEIN"/>
    <property type="match status" value="1"/>
</dbReference>
<keyword evidence="3" id="KW-0268">Exocytosis</keyword>
<dbReference type="Proteomes" id="UP001237642">
    <property type="component" value="Unassembled WGS sequence"/>
</dbReference>
<comment type="similarity">
    <text evidence="1 3">Belongs to the EXO70 family.</text>
</comment>